<evidence type="ECO:0000313" key="11">
    <source>
        <dbReference type="EMBL" id="SDU15252.1"/>
    </source>
</evidence>
<feature type="transmembrane region" description="Helical" evidence="8">
    <location>
        <begin position="513"/>
        <end position="539"/>
    </location>
</feature>
<feature type="transmembrane region" description="Helical" evidence="8">
    <location>
        <begin position="268"/>
        <end position="290"/>
    </location>
</feature>
<feature type="transmembrane region" description="Helical" evidence="8">
    <location>
        <begin position="205"/>
        <end position="228"/>
    </location>
</feature>
<evidence type="ECO:0000256" key="4">
    <source>
        <dbReference type="ARBA" id="ARBA00022989"/>
    </source>
</evidence>
<dbReference type="GO" id="GO:0005886">
    <property type="term" value="C:plasma membrane"/>
    <property type="evidence" value="ECO:0007669"/>
    <property type="project" value="UniProtKB-SubCell"/>
</dbReference>
<sequence>MIQFFISIMMILFGGFFSLVFAQHSKSTKIITVVLLSAGCFSGVITAVAQLMGTGSDMVASFEYLNGFSLAFQMDGLSAFFLMAIFGVSLLAAIYSFHYMNQTENSVKIAVNYLFFSFLIAAMALVVTASNIITFMLFWEIMSLSSFFLVIYNYDLPENRKAGFLYFVFSHVGAMFIFAAFGIIYGYTGSFGFGSMAAIPDSAKIVIFIFSFVGFGSKAGVFPFHVWLPHAHPAAPSHISAVMSGVMIKTGIYGIIRMYALLNFHTPIFGNIVLIAGVVSGILGVVYALGQHDLKRLLAYHSVENIGIILIGLGIGMIGVSSGHPLMAVLGFSGGFLHVLNHAVFKSLLFMGAGMVLHKTGTSSIDAMGGLLKSMKITGTTFIIGSLAISGLPPFNGFVSEFLIYMGGFKGVALGESAFVMSIVAIISLAIIGGLALACFTKVVGVVFQGEPRTKAAENVNEKGSTMLVSMSILAAACILIGIFPWVFIQMSIKAVCALGLDYGNIPLAPFEGMAVNITLAAMIFLVVLLLVIALRWYYYRGKTITQSGTWGCGFTRPTVKMQYTGSSYAAFLLEFFSPVAPLKEDHPPIKGLFPLKTYYRSHVHDIAELHMEKVIVRPVLSLFDKLRWIQHGDIHLYIGYILLAIVSVLFFIN</sequence>
<evidence type="ECO:0000313" key="12">
    <source>
        <dbReference type="Proteomes" id="UP000199608"/>
    </source>
</evidence>
<feature type="transmembrane region" description="Helical" evidence="8">
    <location>
        <begin position="132"/>
        <end position="152"/>
    </location>
</feature>
<keyword evidence="3 7" id="KW-0812">Transmembrane</keyword>
<keyword evidence="4 8" id="KW-1133">Transmembrane helix</keyword>
<keyword evidence="2" id="KW-1003">Cell membrane</keyword>
<feature type="domain" description="NADH:quinone oxidoreductase/Mrp antiporter transmembrane" evidence="9">
    <location>
        <begin position="129"/>
        <end position="411"/>
    </location>
</feature>
<feature type="transmembrane region" description="Helical" evidence="8">
    <location>
        <begin position="164"/>
        <end position="185"/>
    </location>
</feature>
<evidence type="ECO:0000256" key="3">
    <source>
        <dbReference type="ARBA" id="ARBA00022692"/>
    </source>
</evidence>
<feature type="domain" description="NADH-Ubiquinone oxidoreductase (complex I) chain 5 N-terminal" evidence="10">
    <location>
        <begin position="68"/>
        <end position="103"/>
    </location>
</feature>
<feature type="transmembrane region" description="Helical" evidence="8">
    <location>
        <begin position="419"/>
        <end position="448"/>
    </location>
</feature>
<evidence type="ECO:0000256" key="6">
    <source>
        <dbReference type="ARBA" id="ARBA00023136"/>
    </source>
</evidence>
<evidence type="ECO:0000256" key="8">
    <source>
        <dbReference type="SAM" id="Phobius"/>
    </source>
</evidence>
<keyword evidence="5" id="KW-0560">Oxidoreductase</keyword>
<accession>A0A1H2G6L6</accession>
<keyword evidence="12" id="KW-1185">Reference proteome</keyword>
<protein>
    <recommendedName>
        <fullName evidence="13">Hydrogenase-4 component B</fullName>
    </recommendedName>
</protein>
<evidence type="ECO:0000259" key="9">
    <source>
        <dbReference type="Pfam" id="PF00361"/>
    </source>
</evidence>
<dbReference type="AlphaFoldDB" id="A0A1H2G6L6"/>
<feature type="transmembrane region" description="Helical" evidence="8">
    <location>
        <begin position="635"/>
        <end position="653"/>
    </location>
</feature>
<evidence type="ECO:0000256" key="5">
    <source>
        <dbReference type="ARBA" id="ARBA00023002"/>
    </source>
</evidence>
<dbReference type="Pfam" id="PF00361">
    <property type="entry name" value="Proton_antipo_M"/>
    <property type="match status" value="1"/>
</dbReference>
<dbReference type="GO" id="GO:0016491">
    <property type="term" value="F:oxidoreductase activity"/>
    <property type="evidence" value="ECO:0007669"/>
    <property type="project" value="UniProtKB-KW"/>
</dbReference>
<reference evidence="12" key="1">
    <citation type="submission" date="2016-10" db="EMBL/GenBank/DDBJ databases">
        <authorList>
            <person name="Varghese N."/>
            <person name="Submissions S."/>
        </authorList>
    </citation>
    <scope>NUCLEOTIDE SEQUENCE [LARGE SCALE GENOMIC DNA]</scope>
    <source>
        <strain evidence="12">DSM 3384</strain>
    </source>
</reference>
<dbReference type="RefSeq" id="WP_092233106.1">
    <property type="nucleotide sequence ID" value="NZ_FNLL01000005.1"/>
</dbReference>
<proteinExistence type="predicted"/>
<keyword evidence="6 8" id="KW-0472">Membrane</keyword>
<dbReference type="PRINTS" id="PR01434">
    <property type="entry name" value="NADHDHGNASE5"/>
</dbReference>
<feature type="transmembrane region" description="Helical" evidence="8">
    <location>
        <begin position="377"/>
        <end position="399"/>
    </location>
</feature>
<feature type="transmembrane region" description="Helical" evidence="8">
    <location>
        <begin position="297"/>
        <end position="319"/>
    </location>
</feature>
<feature type="transmembrane region" description="Helical" evidence="8">
    <location>
        <begin position="6"/>
        <end position="23"/>
    </location>
</feature>
<dbReference type="EMBL" id="FNLL01000005">
    <property type="protein sequence ID" value="SDU15252.1"/>
    <property type="molecule type" value="Genomic_DNA"/>
</dbReference>
<evidence type="ECO:0000256" key="7">
    <source>
        <dbReference type="RuleBase" id="RU000320"/>
    </source>
</evidence>
<evidence type="ECO:0000259" key="10">
    <source>
        <dbReference type="Pfam" id="PF00662"/>
    </source>
</evidence>
<dbReference type="PANTHER" id="PTHR42682">
    <property type="entry name" value="HYDROGENASE-4 COMPONENT F"/>
    <property type="match status" value="1"/>
</dbReference>
<name>A0A1H2G6L6_9BACT</name>
<dbReference type="PANTHER" id="PTHR42682:SF3">
    <property type="entry name" value="FORMATE HYDROGENLYASE SUBUNIT 3-RELATED"/>
    <property type="match status" value="1"/>
</dbReference>
<evidence type="ECO:0008006" key="13">
    <source>
        <dbReference type="Google" id="ProtNLM"/>
    </source>
</evidence>
<evidence type="ECO:0000256" key="1">
    <source>
        <dbReference type="ARBA" id="ARBA00004651"/>
    </source>
</evidence>
<dbReference type="InterPro" id="IPR001516">
    <property type="entry name" value="Proton_antipo_N"/>
</dbReference>
<feature type="transmembrane region" description="Helical" evidence="8">
    <location>
        <begin position="72"/>
        <end position="97"/>
    </location>
</feature>
<feature type="transmembrane region" description="Helical" evidence="8">
    <location>
        <begin position="30"/>
        <end position="52"/>
    </location>
</feature>
<dbReference type="Proteomes" id="UP000199608">
    <property type="component" value="Unassembled WGS sequence"/>
</dbReference>
<dbReference type="InterPro" id="IPR001750">
    <property type="entry name" value="ND/Mrp_TM"/>
</dbReference>
<feature type="transmembrane region" description="Helical" evidence="8">
    <location>
        <begin position="468"/>
        <end position="493"/>
    </location>
</feature>
<dbReference type="InterPro" id="IPR052175">
    <property type="entry name" value="ComplexI-like_HydComp"/>
</dbReference>
<feature type="transmembrane region" description="Helical" evidence="8">
    <location>
        <begin position="109"/>
        <end position="126"/>
    </location>
</feature>
<gene>
    <name evidence="11" type="ORF">SAMN04487931_10532</name>
</gene>
<dbReference type="Pfam" id="PF00662">
    <property type="entry name" value="Proton_antipo_N"/>
    <property type="match status" value="1"/>
</dbReference>
<comment type="subcellular location">
    <subcellularLocation>
        <location evidence="1">Cell membrane</location>
        <topology evidence="1">Multi-pass membrane protein</topology>
    </subcellularLocation>
    <subcellularLocation>
        <location evidence="7">Membrane</location>
        <topology evidence="7">Multi-pass membrane protein</topology>
    </subcellularLocation>
</comment>
<organism evidence="11 12">
    <name type="scientific">Desulfobacula phenolica</name>
    <dbReference type="NCBI Taxonomy" id="90732"/>
    <lineage>
        <taxon>Bacteria</taxon>
        <taxon>Pseudomonadati</taxon>
        <taxon>Thermodesulfobacteriota</taxon>
        <taxon>Desulfobacteria</taxon>
        <taxon>Desulfobacterales</taxon>
        <taxon>Desulfobacteraceae</taxon>
        <taxon>Desulfobacula</taxon>
    </lineage>
</organism>
<evidence type="ECO:0000256" key="2">
    <source>
        <dbReference type="ARBA" id="ARBA00022475"/>
    </source>
</evidence>
<feature type="transmembrane region" description="Helical" evidence="8">
    <location>
        <begin position="240"/>
        <end position="262"/>
    </location>
</feature>